<dbReference type="Proteomes" id="UP001239111">
    <property type="component" value="Chromosome 1"/>
</dbReference>
<organism evidence="1 2">
    <name type="scientific">Eretmocerus hayati</name>
    <dbReference type="NCBI Taxonomy" id="131215"/>
    <lineage>
        <taxon>Eukaryota</taxon>
        <taxon>Metazoa</taxon>
        <taxon>Ecdysozoa</taxon>
        <taxon>Arthropoda</taxon>
        <taxon>Hexapoda</taxon>
        <taxon>Insecta</taxon>
        <taxon>Pterygota</taxon>
        <taxon>Neoptera</taxon>
        <taxon>Endopterygota</taxon>
        <taxon>Hymenoptera</taxon>
        <taxon>Apocrita</taxon>
        <taxon>Proctotrupomorpha</taxon>
        <taxon>Chalcidoidea</taxon>
        <taxon>Aphelinidae</taxon>
        <taxon>Aphelininae</taxon>
        <taxon>Eretmocerus</taxon>
    </lineage>
</organism>
<accession>A0ACC2PHW3</accession>
<keyword evidence="2" id="KW-1185">Reference proteome</keyword>
<evidence type="ECO:0000313" key="2">
    <source>
        <dbReference type="Proteomes" id="UP001239111"/>
    </source>
</evidence>
<comment type="caution">
    <text evidence="1">The sequence shown here is derived from an EMBL/GenBank/DDBJ whole genome shotgun (WGS) entry which is preliminary data.</text>
</comment>
<sequence>MYNHFLLFAVSSRILSSDDPIRKLMPLAKTYQKRCAQLYSKVYGEDSETLHVHFWVHVADDVEEMGCNISFLTAFPFGDNIKKVRSCPRSAYEPLQQLCTEVERELQNYEGPKMYRDEVFP</sequence>
<name>A0ACC2PHW3_9HYME</name>
<dbReference type="EMBL" id="CM056741">
    <property type="protein sequence ID" value="KAJ8682606.1"/>
    <property type="molecule type" value="Genomic_DNA"/>
</dbReference>
<gene>
    <name evidence="1" type="ORF">QAD02_018398</name>
</gene>
<protein>
    <submittedName>
        <fullName evidence="1">Uncharacterized protein</fullName>
    </submittedName>
</protein>
<proteinExistence type="predicted"/>
<reference evidence="1" key="1">
    <citation type="submission" date="2023-04" db="EMBL/GenBank/DDBJ databases">
        <title>A chromosome-level genome assembly of the parasitoid wasp Eretmocerus hayati.</title>
        <authorList>
            <person name="Zhong Y."/>
            <person name="Liu S."/>
            <person name="Liu Y."/>
        </authorList>
    </citation>
    <scope>NUCLEOTIDE SEQUENCE</scope>
    <source>
        <strain evidence="1">ZJU_SS_LIU_2023</strain>
    </source>
</reference>
<evidence type="ECO:0000313" key="1">
    <source>
        <dbReference type="EMBL" id="KAJ8682606.1"/>
    </source>
</evidence>